<reference evidence="3" key="1">
    <citation type="journal article" date="2014" name="Int. J. Syst. Evol. Microbiol.">
        <title>Complete genome sequence of Corynebacterium casei LMG S-19264T (=DSM 44701T), isolated from a smear-ripened cheese.</title>
        <authorList>
            <consortium name="US DOE Joint Genome Institute (JGI-PGF)"/>
            <person name="Walter F."/>
            <person name="Albersmeier A."/>
            <person name="Kalinowski J."/>
            <person name="Ruckert C."/>
        </authorList>
    </citation>
    <scope>NUCLEOTIDE SEQUENCE</scope>
    <source>
        <strain evidence="3">CCM 7684</strain>
    </source>
</reference>
<dbReference type="GO" id="GO:0035556">
    <property type="term" value="P:intracellular signal transduction"/>
    <property type="evidence" value="ECO:0007669"/>
    <property type="project" value="InterPro"/>
</dbReference>
<accession>A0A8J2VVE9</accession>
<dbReference type="Gene3D" id="3.30.70.1230">
    <property type="entry name" value="Nucleotide cyclase"/>
    <property type="match status" value="1"/>
</dbReference>
<dbReference type="SMART" id="SM00044">
    <property type="entry name" value="CYCc"/>
    <property type="match status" value="1"/>
</dbReference>
<dbReference type="InterPro" id="IPR029787">
    <property type="entry name" value="Nucleotide_cyclase"/>
</dbReference>
<dbReference type="CDD" id="cd07302">
    <property type="entry name" value="CHD"/>
    <property type="match status" value="1"/>
</dbReference>
<evidence type="ECO:0000259" key="2">
    <source>
        <dbReference type="PROSITE" id="PS50125"/>
    </source>
</evidence>
<dbReference type="PROSITE" id="PS50125">
    <property type="entry name" value="GUANYLATE_CYCLASE_2"/>
    <property type="match status" value="1"/>
</dbReference>
<dbReference type="InterPro" id="IPR050697">
    <property type="entry name" value="Adenylyl/Guanylyl_Cyclase_3/4"/>
</dbReference>
<organism evidence="3 4">
    <name type="scientific">Agaricicola taiwanensis</name>
    <dbReference type="NCBI Taxonomy" id="591372"/>
    <lineage>
        <taxon>Bacteria</taxon>
        <taxon>Pseudomonadati</taxon>
        <taxon>Pseudomonadota</taxon>
        <taxon>Alphaproteobacteria</taxon>
        <taxon>Rhodobacterales</taxon>
        <taxon>Paracoccaceae</taxon>
        <taxon>Agaricicola</taxon>
    </lineage>
</organism>
<dbReference type="RefSeq" id="WP_229729316.1">
    <property type="nucleotide sequence ID" value="NZ_BMCP01000002.1"/>
</dbReference>
<reference evidence="3" key="2">
    <citation type="submission" date="2020-09" db="EMBL/GenBank/DDBJ databases">
        <authorList>
            <person name="Sun Q."/>
            <person name="Sedlacek I."/>
        </authorList>
    </citation>
    <scope>NUCLEOTIDE SEQUENCE</scope>
    <source>
        <strain evidence="3">CCM 7684</strain>
    </source>
</reference>
<dbReference type="Pfam" id="PF00211">
    <property type="entry name" value="Guanylate_cyc"/>
    <property type="match status" value="1"/>
</dbReference>
<dbReference type="GO" id="GO:0006171">
    <property type="term" value="P:cAMP biosynthetic process"/>
    <property type="evidence" value="ECO:0007669"/>
    <property type="project" value="TreeGrafter"/>
</dbReference>
<dbReference type="PANTHER" id="PTHR43081">
    <property type="entry name" value="ADENYLATE CYCLASE, TERMINAL-DIFFERENTIATION SPECIFIC-RELATED"/>
    <property type="match status" value="1"/>
</dbReference>
<dbReference type="Pfam" id="PF05226">
    <property type="entry name" value="CHASE2"/>
    <property type="match status" value="1"/>
</dbReference>
<keyword evidence="1" id="KW-0812">Transmembrane</keyword>
<dbReference type="InterPro" id="IPR001054">
    <property type="entry name" value="A/G_cyclase"/>
</dbReference>
<name>A0A8J2VVE9_9RHOB</name>
<keyword evidence="1" id="KW-0472">Membrane</keyword>
<dbReference type="Proteomes" id="UP000602745">
    <property type="component" value="Unassembled WGS sequence"/>
</dbReference>
<keyword evidence="4" id="KW-1185">Reference proteome</keyword>
<gene>
    <name evidence="3" type="ORF">GCM10007276_18520</name>
</gene>
<feature type="transmembrane region" description="Helical" evidence="1">
    <location>
        <begin position="312"/>
        <end position="331"/>
    </location>
</feature>
<keyword evidence="1" id="KW-1133">Transmembrane helix</keyword>
<evidence type="ECO:0000313" key="4">
    <source>
        <dbReference type="Proteomes" id="UP000602745"/>
    </source>
</evidence>
<dbReference type="InterPro" id="IPR007890">
    <property type="entry name" value="CHASE2"/>
</dbReference>
<proteinExistence type="predicted"/>
<feature type="transmembrane region" description="Helical" evidence="1">
    <location>
        <begin position="338"/>
        <end position="355"/>
    </location>
</feature>
<dbReference type="GO" id="GO:0004016">
    <property type="term" value="F:adenylate cyclase activity"/>
    <property type="evidence" value="ECO:0007669"/>
    <property type="project" value="UniProtKB-ARBA"/>
</dbReference>
<feature type="domain" description="Guanylate cyclase" evidence="2">
    <location>
        <begin position="426"/>
        <end position="562"/>
    </location>
</feature>
<dbReference type="SMART" id="SM01080">
    <property type="entry name" value="CHASE2"/>
    <property type="match status" value="1"/>
</dbReference>
<evidence type="ECO:0000256" key="1">
    <source>
        <dbReference type="SAM" id="Phobius"/>
    </source>
</evidence>
<protein>
    <submittedName>
        <fullName evidence="3">Adenylate/guanylate cyclase domain-containing protein</fullName>
    </submittedName>
</protein>
<dbReference type="EMBL" id="BMCP01000002">
    <property type="protein sequence ID" value="GGE41457.1"/>
    <property type="molecule type" value="Genomic_DNA"/>
</dbReference>
<evidence type="ECO:0000313" key="3">
    <source>
        <dbReference type="EMBL" id="GGE41457.1"/>
    </source>
</evidence>
<comment type="caution">
    <text evidence="3">The sequence shown here is derived from an EMBL/GenBank/DDBJ whole genome shotgun (WGS) entry which is preliminary data.</text>
</comment>
<sequence>MRPVVPGPERAAAVLGSRYRALGRGFGRRPWLRDLLLAMLLSALIIPLHGRAGIRIAEARMFDILSTFAPPRPAAPGAVIVAIDEPSFAEIPEQWPWSRATHARLIESLRAAGARAIGFDVVFAEPSNPDADAKLAAALGPDSVLAADREVVAMDQGTQVTRVGPFAALMEGGATSGVTSVNLDGDGVLRRMPPLDDSFARALMQVEGRSVPDLPGRPLVQYFGGARSYPTVSYYQALDPAGFLPPGFFQGKTVLIGLSLKAAPVVDSGAVDAFATPFTIQTGTLTAGVEVHATILDNLRHGLAISPAPVRAISFAVIACALLGCGAGASAMSWRTGLIALGSLVGIVAASWLMLRFGRIWLPPVTPALAALTGLGARVGLDYARERRLRAAVSAAFSRYVTPDLVAELARNPDSLKLGGERRELSVLFCDVRGFTSLSEQMKDDPVGLTDLINRLLDALSEQVMEARGTIDKYMGDCIMAFWNAPLPEPKHARAAVRAALRMSDAVRRLNAELQLENPDLPSLAVGVGVNTGMCLVGNVGSRWRYDYSVLGDTVNLASRLEGLTKDYGVAVILGAATAAVVGDEFTVLELDRIAVRGRSEAAPIFTVFANIDEASRSALSEARRRLEAAQVVEDLPACLEALRLMREAWPPLSAYSEKMAAILTARFAR</sequence>
<dbReference type="SUPFAM" id="SSF55073">
    <property type="entry name" value="Nucleotide cyclase"/>
    <property type="match status" value="1"/>
</dbReference>
<dbReference type="PANTHER" id="PTHR43081:SF1">
    <property type="entry name" value="ADENYLATE CYCLASE, TERMINAL-DIFFERENTIATION SPECIFIC"/>
    <property type="match status" value="1"/>
</dbReference>
<dbReference type="AlphaFoldDB" id="A0A8J2VVE9"/>